<keyword evidence="2" id="KW-1185">Reference proteome</keyword>
<name>A0ACA9QWY9_9GLOM</name>
<protein>
    <submittedName>
        <fullName evidence="1">26176_t:CDS:1</fullName>
    </submittedName>
</protein>
<comment type="caution">
    <text evidence="1">The sequence shown here is derived from an EMBL/GenBank/DDBJ whole genome shotgun (WGS) entry which is preliminary data.</text>
</comment>
<sequence>TEKFNVIESYDEQVRLYNGKRIILSLLNNVKFCKNDVKKFINE</sequence>
<gene>
    <name evidence="1" type="ORF">RPERSI_LOCUS16030</name>
</gene>
<feature type="non-terminal residue" evidence="1">
    <location>
        <position position="43"/>
    </location>
</feature>
<evidence type="ECO:0000313" key="2">
    <source>
        <dbReference type="Proteomes" id="UP000789920"/>
    </source>
</evidence>
<dbReference type="Proteomes" id="UP000789920">
    <property type="component" value="Unassembled WGS sequence"/>
</dbReference>
<dbReference type="EMBL" id="CAJVQC010039186">
    <property type="protein sequence ID" value="CAG8767912.1"/>
    <property type="molecule type" value="Genomic_DNA"/>
</dbReference>
<organism evidence="1 2">
    <name type="scientific">Racocetra persica</name>
    <dbReference type="NCBI Taxonomy" id="160502"/>
    <lineage>
        <taxon>Eukaryota</taxon>
        <taxon>Fungi</taxon>
        <taxon>Fungi incertae sedis</taxon>
        <taxon>Mucoromycota</taxon>
        <taxon>Glomeromycotina</taxon>
        <taxon>Glomeromycetes</taxon>
        <taxon>Diversisporales</taxon>
        <taxon>Gigasporaceae</taxon>
        <taxon>Racocetra</taxon>
    </lineage>
</organism>
<reference evidence="1" key="1">
    <citation type="submission" date="2021-06" db="EMBL/GenBank/DDBJ databases">
        <authorList>
            <person name="Kallberg Y."/>
            <person name="Tangrot J."/>
            <person name="Rosling A."/>
        </authorList>
    </citation>
    <scope>NUCLEOTIDE SEQUENCE</scope>
    <source>
        <strain evidence="1">MA461A</strain>
    </source>
</reference>
<evidence type="ECO:0000313" key="1">
    <source>
        <dbReference type="EMBL" id="CAG8767912.1"/>
    </source>
</evidence>
<proteinExistence type="predicted"/>
<accession>A0ACA9QWY9</accession>
<feature type="non-terminal residue" evidence="1">
    <location>
        <position position="1"/>
    </location>
</feature>